<dbReference type="PROSITE" id="PS51352">
    <property type="entry name" value="THIOREDOXIN_2"/>
    <property type="match status" value="2"/>
</dbReference>
<evidence type="ECO:0000256" key="4">
    <source>
        <dbReference type="ARBA" id="ARBA00023136"/>
    </source>
</evidence>
<dbReference type="InterPro" id="IPR036249">
    <property type="entry name" value="Thioredoxin-like_sf"/>
</dbReference>
<comment type="caution">
    <text evidence="8">The sequence shown here is derived from an EMBL/GenBank/DDBJ whole genome shotgun (WGS) entry which is preliminary data.</text>
</comment>
<reference evidence="8" key="1">
    <citation type="journal article" date="2020" name="Fungal Divers.">
        <title>Resolving the Mortierellaceae phylogeny through synthesis of multi-gene phylogenetics and phylogenomics.</title>
        <authorList>
            <person name="Vandepol N."/>
            <person name="Liber J."/>
            <person name="Desiro A."/>
            <person name="Na H."/>
            <person name="Kennedy M."/>
            <person name="Barry K."/>
            <person name="Grigoriev I.V."/>
            <person name="Miller A.N."/>
            <person name="O'Donnell K."/>
            <person name="Stajich J.E."/>
            <person name="Bonito G."/>
        </authorList>
    </citation>
    <scope>NUCLEOTIDE SEQUENCE</scope>
    <source>
        <strain evidence="8">NVP1</strain>
    </source>
</reference>
<evidence type="ECO:0000256" key="5">
    <source>
        <dbReference type="ARBA" id="ARBA00045246"/>
    </source>
</evidence>
<protein>
    <recommendedName>
        <fullName evidence="7">Thioredoxin domain-containing protein</fullName>
    </recommendedName>
</protein>
<dbReference type="Proteomes" id="UP000696485">
    <property type="component" value="Unassembled WGS sequence"/>
</dbReference>
<gene>
    <name evidence="8" type="ORF">BG006_007123</name>
</gene>
<dbReference type="InterPro" id="IPR013766">
    <property type="entry name" value="Thioredoxin_domain"/>
</dbReference>
<feature type="domain" description="Thioredoxin" evidence="7">
    <location>
        <begin position="22"/>
        <end position="128"/>
    </location>
</feature>
<dbReference type="PROSITE" id="PS00194">
    <property type="entry name" value="THIOREDOXIN_1"/>
    <property type="match status" value="1"/>
</dbReference>
<feature type="domain" description="Thioredoxin" evidence="7">
    <location>
        <begin position="129"/>
        <end position="304"/>
    </location>
</feature>
<dbReference type="PROSITE" id="PS51257">
    <property type="entry name" value="PROKAR_LIPOPROTEIN"/>
    <property type="match status" value="1"/>
</dbReference>
<dbReference type="Gene3D" id="3.40.30.10">
    <property type="entry name" value="Glutaredoxin"/>
    <property type="match status" value="4"/>
</dbReference>
<dbReference type="PANTHER" id="PTHR46426:SF1">
    <property type="entry name" value="PROTEIN DISULFIDE-ISOMERASE TMX3"/>
    <property type="match status" value="1"/>
</dbReference>
<evidence type="ECO:0000313" key="8">
    <source>
        <dbReference type="EMBL" id="KAF9329862.1"/>
    </source>
</evidence>
<evidence type="ECO:0000313" key="9">
    <source>
        <dbReference type="Proteomes" id="UP000696485"/>
    </source>
</evidence>
<sequence>MFIRNILSVVVAIAACSSITPADASAASPSLTANNFESTIANGATFVKFYSPDCPHSQKLAPTWEWLAIEHKDWERTKGFKFAEVDCLAQGDLCEDYDIVTYPTMQLFYKGKTVTRFNKRRTNEALTEFVAAQAAEYINAPANLDRKEVGEVKVNALGKVVVLDEESYDRRTEFGPWLVEYYAPWCGHCRALAPIYEELAVALKGKVNVAKVDCTVNESICRKHPIRGFPTIYMQQHGVAIEYNGHRVLQPMIDFSLGAIASSVKPATAADFENIRSRQDVSFVYSYDANTKPEVTAAIEKQSQVFYEQINLHSTADPELINQLSVSVPSLVVLKDNRQYNYEGSLADDAALNKWISEVNTPLVITMGSHNVGSILGRPGWLALGIFEPEGEATPAARRELIETAYKYQQIARDTPLHFAILDAATWMSYVRGALKLEAENLPAVVLLNSREELHVPFGLDGRRVPIETEALLKYIDEYETGILVPQSMLTSIQKGFRYVQGRAQILMHFARQYPMLSGFTACAFILAIMRRLSNKVSALEAAEVEAEQKKRD</sequence>
<keyword evidence="9" id="KW-1185">Reference proteome</keyword>
<evidence type="ECO:0000256" key="3">
    <source>
        <dbReference type="ARBA" id="ARBA00022989"/>
    </source>
</evidence>
<keyword evidence="4" id="KW-0472">Membrane</keyword>
<name>A0A9P5SIA1_9FUNG</name>
<proteinExistence type="predicted"/>
<dbReference type="Pfam" id="PF13848">
    <property type="entry name" value="Thioredoxin_6"/>
    <property type="match status" value="1"/>
</dbReference>
<evidence type="ECO:0000256" key="6">
    <source>
        <dbReference type="SAM" id="SignalP"/>
    </source>
</evidence>
<comment type="function">
    <text evidence="5">Probable disulfide isomerase, which participates in the folding of proteins containing disulfide bonds. May act as a dithiol oxidase. Acts as a regulator of endoplasmic reticulum-mitochondria contact sites via its ability to regulate redox signals.</text>
</comment>
<dbReference type="CDD" id="cd02961">
    <property type="entry name" value="PDI_a_family"/>
    <property type="match status" value="1"/>
</dbReference>
<dbReference type="AlphaFoldDB" id="A0A9P5SIA1"/>
<keyword evidence="2" id="KW-0812">Transmembrane</keyword>
<keyword evidence="3" id="KW-1133">Transmembrane helix</keyword>
<dbReference type="PANTHER" id="PTHR46426">
    <property type="entry name" value="PROTEIN DISULFIDE-ISOMERASE TMX3"/>
    <property type="match status" value="1"/>
</dbReference>
<evidence type="ECO:0000259" key="7">
    <source>
        <dbReference type="PROSITE" id="PS51352"/>
    </source>
</evidence>
<accession>A0A9P5SIA1</accession>
<dbReference type="EMBL" id="JAAAUY010000442">
    <property type="protein sequence ID" value="KAF9329862.1"/>
    <property type="molecule type" value="Genomic_DNA"/>
</dbReference>
<dbReference type="InterPro" id="IPR017937">
    <property type="entry name" value="Thioredoxin_CS"/>
</dbReference>
<feature type="signal peptide" evidence="6">
    <location>
        <begin position="1"/>
        <end position="24"/>
    </location>
</feature>
<evidence type="ECO:0000256" key="2">
    <source>
        <dbReference type="ARBA" id="ARBA00022692"/>
    </source>
</evidence>
<dbReference type="SUPFAM" id="SSF52833">
    <property type="entry name" value="Thioredoxin-like"/>
    <property type="match status" value="4"/>
</dbReference>
<dbReference type="Pfam" id="PF00085">
    <property type="entry name" value="Thioredoxin"/>
    <property type="match status" value="2"/>
</dbReference>
<feature type="chain" id="PRO_5040300597" description="Thioredoxin domain-containing protein" evidence="6">
    <location>
        <begin position="25"/>
        <end position="553"/>
    </location>
</feature>
<keyword evidence="6" id="KW-0732">Signal</keyword>
<dbReference type="GO" id="GO:0005789">
    <property type="term" value="C:endoplasmic reticulum membrane"/>
    <property type="evidence" value="ECO:0007669"/>
    <property type="project" value="UniProtKB-SubCell"/>
</dbReference>
<comment type="subcellular location">
    <subcellularLocation>
        <location evidence="1">Endoplasmic reticulum membrane</location>
        <topology evidence="1">Single-pass membrane protein</topology>
    </subcellularLocation>
</comment>
<evidence type="ECO:0000256" key="1">
    <source>
        <dbReference type="ARBA" id="ARBA00004389"/>
    </source>
</evidence>
<dbReference type="InterPro" id="IPR052250">
    <property type="entry name" value="PDI_TMX3"/>
</dbReference>
<organism evidence="8 9">
    <name type="scientific">Podila minutissima</name>
    <dbReference type="NCBI Taxonomy" id="64525"/>
    <lineage>
        <taxon>Eukaryota</taxon>
        <taxon>Fungi</taxon>
        <taxon>Fungi incertae sedis</taxon>
        <taxon>Mucoromycota</taxon>
        <taxon>Mortierellomycotina</taxon>
        <taxon>Mortierellomycetes</taxon>
        <taxon>Mortierellales</taxon>
        <taxon>Mortierellaceae</taxon>
        <taxon>Podila</taxon>
    </lineage>
</organism>